<keyword evidence="2" id="KW-1185">Reference proteome</keyword>
<dbReference type="STRING" id="1913578.LPB140_01505"/>
<dbReference type="InterPro" id="IPR019632">
    <property type="entry name" value="DUF2497"/>
</dbReference>
<dbReference type="AlphaFoldDB" id="A0A1L3J9F7"/>
<dbReference type="OrthoDB" id="7189469at2"/>
<dbReference type="KEGG" id="sphl:LPB140_01505"/>
<reference evidence="1 2" key="1">
    <citation type="submission" date="2016-11" db="EMBL/GenBank/DDBJ databases">
        <title>Sphingorhabdus sp. LPB0140, isolated from marine environment.</title>
        <authorList>
            <person name="Kim E."/>
            <person name="Yi H."/>
        </authorList>
    </citation>
    <scope>NUCLEOTIDE SEQUENCE [LARGE SCALE GENOMIC DNA]</scope>
    <source>
        <strain evidence="1 2">LPB0140</strain>
    </source>
</reference>
<proteinExistence type="predicted"/>
<sequence length="148" mass="16157">MAQNDGKNGEPTVNEILSSIKKIIAQDDGLRTRTRDRAARDVLELSADNAVDDHDMPHMTAPLDGQFDDDAGLIDNAKAQSLRHSLSALATLAEPGVSPQIVRSGETSLEGMVREMLKPVLKQWLDDNLPDMVEAMVAKEIARITRKG</sequence>
<evidence type="ECO:0000313" key="1">
    <source>
        <dbReference type="EMBL" id="APG61723.1"/>
    </source>
</evidence>
<dbReference type="Pfam" id="PF10691">
    <property type="entry name" value="DUF2497"/>
    <property type="match status" value="1"/>
</dbReference>
<accession>A0A1L3J9F7</accession>
<protein>
    <recommendedName>
        <fullName evidence="3">DUF2497 domain-containing protein</fullName>
    </recommendedName>
</protein>
<dbReference type="Proteomes" id="UP000242561">
    <property type="component" value="Chromosome"/>
</dbReference>
<organism evidence="1 2">
    <name type="scientific">Sphingorhabdus lutea</name>
    <dbReference type="NCBI Taxonomy" id="1913578"/>
    <lineage>
        <taxon>Bacteria</taxon>
        <taxon>Pseudomonadati</taxon>
        <taxon>Pseudomonadota</taxon>
        <taxon>Alphaproteobacteria</taxon>
        <taxon>Sphingomonadales</taxon>
        <taxon>Sphingomonadaceae</taxon>
        <taxon>Sphingorhabdus</taxon>
    </lineage>
</organism>
<name>A0A1L3J9F7_9SPHN</name>
<evidence type="ECO:0008006" key="3">
    <source>
        <dbReference type="Google" id="ProtNLM"/>
    </source>
</evidence>
<dbReference type="EMBL" id="CP018154">
    <property type="protein sequence ID" value="APG61723.1"/>
    <property type="molecule type" value="Genomic_DNA"/>
</dbReference>
<evidence type="ECO:0000313" key="2">
    <source>
        <dbReference type="Proteomes" id="UP000242561"/>
    </source>
</evidence>
<gene>
    <name evidence="1" type="ORF">LPB140_01505</name>
</gene>
<dbReference type="RefSeq" id="WP_072558369.1">
    <property type="nucleotide sequence ID" value="NZ_CP018154.1"/>
</dbReference>